<dbReference type="InterPro" id="IPR050346">
    <property type="entry name" value="FMO-like"/>
</dbReference>
<evidence type="ECO:0000256" key="1">
    <source>
        <dbReference type="ARBA" id="ARBA00009183"/>
    </source>
</evidence>
<comment type="similarity">
    <text evidence="1">Belongs to the FMO family.</text>
</comment>
<evidence type="ECO:0000256" key="6">
    <source>
        <dbReference type="ARBA" id="ARBA00023002"/>
    </source>
</evidence>
<name>A0A4V1Y024_9ACTN</name>
<keyword evidence="6" id="KW-0560">Oxidoreductase</keyword>
<gene>
    <name evidence="7" type="ORF">EKO23_02450</name>
</gene>
<comment type="similarity">
    <text evidence="2">Belongs to the FAD-binding monooxygenase family.</text>
</comment>
<dbReference type="OrthoDB" id="5168853at2"/>
<comment type="caution">
    <text evidence="7">The sequence shown here is derived from an EMBL/GenBank/DDBJ whole genome shotgun (WGS) entry which is preliminary data.</text>
</comment>
<dbReference type="InterPro" id="IPR020946">
    <property type="entry name" value="Flavin_mOase-like"/>
</dbReference>
<dbReference type="GO" id="GO:0050661">
    <property type="term" value="F:NADP binding"/>
    <property type="evidence" value="ECO:0007669"/>
    <property type="project" value="InterPro"/>
</dbReference>
<evidence type="ECO:0000256" key="2">
    <source>
        <dbReference type="ARBA" id="ARBA00010139"/>
    </source>
</evidence>
<dbReference type="GO" id="GO:0004499">
    <property type="term" value="F:N,N-dimethylaniline monooxygenase activity"/>
    <property type="evidence" value="ECO:0007669"/>
    <property type="project" value="InterPro"/>
</dbReference>
<dbReference type="Proteomes" id="UP000295198">
    <property type="component" value="Unassembled WGS sequence"/>
</dbReference>
<sequence>MAYMVKPRDLAPAVTSPVPVDTTLPRACVIGAGSSGLAAAKALYLAGVPFDCFEQGPVVGGNWVYENPNGQSACYETLEINTSCPRMAFSDFPMPEDYPDYAMHHQVRDYFEAYVDHFGFRDTITFNTKVEAVTRSATGTWIVRTSGPAGLVVREYDAVLVANGHHWDARWPEPAYPGEFGGEQMHAHDYRSADDLRGRHVVVVGMGNSALDISVEAARVARSSTISVRRGQWVLQKHLLGRPSDQVGLPSWMPWWVIRAKFELGAFLSGDVSKHGVPKPDHRPGQSHPVQSVRFRDLVKEGKITPRPAIDRLDRRTVHFADGTESPADLIVWATGYRVTFPFLDRALVDPQDNDLPLWKRMVHPDLPGLWFIGLAQPVGAVMPIAEAQSQWAAEILTGRYALPDQAEVRSRTRADHQRNKRRFYESERHTMEVDFDRYLWDLGRERKRGARRAQERRTAAPAAGALR</sequence>
<dbReference type="AlphaFoldDB" id="A0A4V1Y024"/>
<dbReference type="PIRSF" id="PIRSF000332">
    <property type="entry name" value="FMO"/>
    <property type="match status" value="1"/>
</dbReference>
<keyword evidence="4" id="KW-0274">FAD</keyword>
<keyword evidence="3" id="KW-0285">Flavoprotein</keyword>
<evidence type="ECO:0000256" key="4">
    <source>
        <dbReference type="ARBA" id="ARBA00022827"/>
    </source>
</evidence>
<keyword evidence="7" id="KW-0503">Monooxygenase</keyword>
<dbReference type="GO" id="GO:0050660">
    <property type="term" value="F:flavin adenine dinucleotide binding"/>
    <property type="evidence" value="ECO:0007669"/>
    <property type="project" value="InterPro"/>
</dbReference>
<dbReference type="Gene3D" id="3.50.50.60">
    <property type="entry name" value="FAD/NAD(P)-binding domain"/>
    <property type="match status" value="1"/>
</dbReference>
<dbReference type="Pfam" id="PF00743">
    <property type="entry name" value="FMO-like"/>
    <property type="match status" value="1"/>
</dbReference>
<dbReference type="EMBL" id="SDKM01000002">
    <property type="protein sequence ID" value="RYP88759.1"/>
    <property type="molecule type" value="Genomic_DNA"/>
</dbReference>
<proteinExistence type="inferred from homology"/>
<evidence type="ECO:0000256" key="3">
    <source>
        <dbReference type="ARBA" id="ARBA00022630"/>
    </source>
</evidence>
<evidence type="ECO:0000313" key="8">
    <source>
        <dbReference type="Proteomes" id="UP000295198"/>
    </source>
</evidence>
<dbReference type="PRINTS" id="PR00370">
    <property type="entry name" value="FMOXYGENASE"/>
</dbReference>
<dbReference type="InterPro" id="IPR036188">
    <property type="entry name" value="FAD/NAD-bd_sf"/>
</dbReference>
<dbReference type="InterPro" id="IPR000960">
    <property type="entry name" value="Flavin_mOase"/>
</dbReference>
<dbReference type="SUPFAM" id="SSF51905">
    <property type="entry name" value="FAD/NAD(P)-binding domain"/>
    <property type="match status" value="2"/>
</dbReference>
<organism evidence="7 8">
    <name type="scientific">Nocardioides guangzhouensis</name>
    <dbReference type="NCBI Taxonomy" id="2497878"/>
    <lineage>
        <taxon>Bacteria</taxon>
        <taxon>Bacillati</taxon>
        <taxon>Actinomycetota</taxon>
        <taxon>Actinomycetes</taxon>
        <taxon>Propionibacteriales</taxon>
        <taxon>Nocardioidaceae</taxon>
        <taxon>Nocardioides</taxon>
    </lineage>
</organism>
<protein>
    <submittedName>
        <fullName evidence="7">Monooxygenase</fullName>
    </submittedName>
</protein>
<reference evidence="7 8" key="1">
    <citation type="submission" date="2019-01" db="EMBL/GenBank/DDBJ databases">
        <title>Nocardioides guangzhouensis sp. nov., an actinobacterium isolated from soil.</title>
        <authorList>
            <person name="Fu Y."/>
            <person name="Cai Y."/>
            <person name="Lin Z."/>
            <person name="Chen P."/>
        </authorList>
    </citation>
    <scope>NUCLEOTIDE SEQUENCE [LARGE SCALE GENOMIC DNA]</scope>
    <source>
        <strain evidence="7 8">130</strain>
    </source>
</reference>
<keyword evidence="5" id="KW-0521">NADP</keyword>
<evidence type="ECO:0000313" key="7">
    <source>
        <dbReference type="EMBL" id="RYP88759.1"/>
    </source>
</evidence>
<keyword evidence="8" id="KW-1185">Reference proteome</keyword>
<evidence type="ECO:0000256" key="5">
    <source>
        <dbReference type="ARBA" id="ARBA00022857"/>
    </source>
</evidence>
<dbReference type="PANTHER" id="PTHR23023">
    <property type="entry name" value="DIMETHYLANILINE MONOOXYGENASE"/>
    <property type="match status" value="1"/>
</dbReference>
<accession>A0A4V1Y024</accession>